<reference evidence="1 2" key="1">
    <citation type="journal article" date="2018" name="Sci. Rep.">
        <title>Raphidocelis subcapitata (=Pseudokirchneriella subcapitata) provides an insight into genome evolution and environmental adaptations in the Sphaeropleales.</title>
        <authorList>
            <person name="Suzuki S."/>
            <person name="Yamaguchi H."/>
            <person name="Nakajima N."/>
            <person name="Kawachi M."/>
        </authorList>
    </citation>
    <scope>NUCLEOTIDE SEQUENCE [LARGE SCALE GENOMIC DNA]</scope>
    <source>
        <strain evidence="1 2">NIES-35</strain>
    </source>
</reference>
<dbReference type="AlphaFoldDB" id="A0A2V0PD75"/>
<sequence>MPEPHCDLSSAFVLSAADSFAPKAANSTNSTDAALWRVLLRSAAADVTCSERASEAECEAEAVCSWDGDSAPSCGIDPAVTASAMSGASLCPGSLMAKIFPCTLAATEDACKATRDCRWSAIDEKAQQQRQLMPEKGADATGVCNHKDWLKKLDGPDKGAALQDKLANYDPDVWGDCAAVKALLRVLNSTESCIRAVTKPACAARGPLCRWDAKRANATGDDAACTPTRTATLAGAGAQLNGTLLSAAGACAGATRPDTCWAAGGAVKIDEDSVHDQARVILPVGSGAAPRLERAGRAAAAAVAGAAALLVLLA</sequence>
<organism evidence="1 2">
    <name type="scientific">Raphidocelis subcapitata</name>
    <dbReference type="NCBI Taxonomy" id="307507"/>
    <lineage>
        <taxon>Eukaryota</taxon>
        <taxon>Viridiplantae</taxon>
        <taxon>Chlorophyta</taxon>
        <taxon>core chlorophytes</taxon>
        <taxon>Chlorophyceae</taxon>
        <taxon>CS clade</taxon>
        <taxon>Sphaeropleales</taxon>
        <taxon>Selenastraceae</taxon>
        <taxon>Raphidocelis</taxon>
    </lineage>
</organism>
<evidence type="ECO:0000313" key="1">
    <source>
        <dbReference type="EMBL" id="GBF96912.1"/>
    </source>
</evidence>
<proteinExistence type="predicted"/>
<accession>A0A2V0PD75</accession>
<keyword evidence="2" id="KW-1185">Reference proteome</keyword>
<dbReference type="Proteomes" id="UP000247498">
    <property type="component" value="Unassembled WGS sequence"/>
</dbReference>
<gene>
    <name evidence="1" type="ORF">Rsub_09917</name>
</gene>
<dbReference type="InParanoid" id="A0A2V0PD75"/>
<protein>
    <submittedName>
        <fullName evidence="1">Uncharacterized protein</fullName>
    </submittedName>
</protein>
<evidence type="ECO:0000313" key="2">
    <source>
        <dbReference type="Proteomes" id="UP000247498"/>
    </source>
</evidence>
<comment type="caution">
    <text evidence="1">The sequence shown here is derived from an EMBL/GenBank/DDBJ whole genome shotgun (WGS) entry which is preliminary data.</text>
</comment>
<name>A0A2V0PD75_9CHLO</name>
<dbReference type="EMBL" id="BDRX01000088">
    <property type="protein sequence ID" value="GBF96912.1"/>
    <property type="molecule type" value="Genomic_DNA"/>
</dbReference>